<dbReference type="EMBL" id="ASPP01015642">
    <property type="protein sequence ID" value="ETO18014.1"/>
    <property type="molecule type" value="Genomic_DNA"/>
</dbReference>
<dbReference type="AlphaFoldDB" id="X6MW14"/>
<accession>X6MW14</accession>
<organism evidence="2 3">
    <name type="scientific">Reticulomyxa filosa</name>
    <dbReference type="NCBI Taxonomy" id="46433"/>
    <lineage>
        <taxon>Eukaryota</taxon>
        <taxon>Sar</taxon>
        <taxon>Rhizaria</taxon>
        <taxon>Retaria</taxon>
        <taxon>Foraminifera</taxon>
        <taxon>Monothalamids</taxon>
        <taxon>Reticulomyxidae</taxon>
        <taxon>Reticulomyxa</taxon>
    </lineage>
</organism>
<proteinExistence type="predicted"/>
<reference evidence="2 3" key="1">
    <citation type="journal article" date="2013" name="Curr. Biol.">
        <title>The Genome of the Foraminiferan Reticulomyxa filosa.</title>
        <authorList>
            <person name="Glockner G."/>
            <person name="Hulsmann N."/>
            <person name="Schleicher M."/>
            <person name="Noegel A.A."/>
            <person name="Eichinger L."/>
            <person name="Gallinger C."/>
            <person name="Pawlowski J."/>
            <person name="Sierra R."/>
            <person name="Euteneuer U."/>
            <person name="Pillet L."/>
            <person name="Moustafa A."/>
            <person name="Platzer M."/>
            <person name="Groth M."/>
            <person name="Szafranski K."/>
            <person name="Schliwa M."/>
        </authorList>
    </citation>
    <scope>NUCLEOTIDE SEQUENCE [LARGE SCALE GENOMIC DNA]</scope>
</reference>
<evidence type="ECO:0000256" key="1">
    <source>
        <dbReference type="SAM" id="MobiDB-lite"/>
    </source>
</evidence>
<dbReference type="Pfam" id="PF03645">
    <property type="entry name" value="Tctex-1"/>
    <property type="match status" value="1"/>
</dbReference>
<dbReference type="InterPro" id="IPR005334">
    <property type="entry name" value="Tctex-1-like"/>
</dbReference>
<sequence>MTSQPSSNSFTVGRMGEKTKKILEDWKANANKPAAKEERKVRRMEEEEIESAVVWTKYETTQREVGRFDPNVIETRLATSESTSAQKQAGKSSQGKSNVINQKNEEIKLSIKNQIEDEGTNHHTQKKKKVKKVIKTSNWQKDKVSEWTHDIIEKVGELFSDKLPRDKVYKYAIDVLILQSTPVARQSETVMTPLNDFVWNLKIKNGNGITVVLNAYAFQVATAVENDDADDDATPLS</sequence>
<protein>
    <submittedName>
        <fullName evidence="2">Uncharacterized protein</fullName>
    </submittedName>
</protein>
<gene>
    <name evidence="2" type="ORF">RFI_19277</name>
</gene>
<dbReference type="InterPro" id="IPR038586">
    <property type="entry name" value="Tctex-1-like_sf"/>
</dbReference>
<keyword evidence="3" id="KW-1185">Reference proteome</keyword>
<comment type="caution">
    <text evidence="2">The sequence shown here is derived from an EMBL/GenBank/DDBJ whole genome shotgun (WGS) entry which is preliminary data.</text>
</comment>
<feature type="region of interest" description="Disordered" evidence="1">
    <location>
        <begin position="78"/>
        <end position="101"/>
    </location>
</feature>
<evidence type="ECO:0000313" key="3">
    <source>
        <dbReference type="Proteomes" id="UP000023152"/>
    </source>
</evidence>
<name>X6MW14_RETFI</name>
<dbReference type="Proteomes" id="UP000023152">
    <property type="component" value="Unassembled WGS sequence"/>
</dbReference>
<evidence type="ECO:0000313" key="2">
    <source>
        <dbReference type="EMBL" id="ETO18014.1"/>
    </source>
</evidence>
<dbReference type="Gene3D" id="3.30.1140.40">
    <property type="entry name" value="Tctex-1"/>
    <property type="match status" value="1"/>
</dbReference>